<proteinExistence type="predicted"/>
<feature type="transmembrane region" description="Helical" evidence="1">
    <location>
        <begin position="206"/>
        <end position="226"/>
    </location>
</feature>
<keyword evidence="3" id="KW-1185">Reference proteome</keyword>
<evidence type="ECO:0000313" key="3">
    <source>
        <dbReference type="Proteomes" id="UP000179807"/>
    </source>
</evidence>
<dbReference type="AlphaFoldDB" id="A0A1J4JX31"/>
<feature type="transmembrane region" description="Helical" evidence="1">
    <location>
        <begin position="166"/>
        <end position="185"/>
    </location>
</feature>
<feature type="transmembrane region" description="Helical" evidence="1">
    <location>
        <begin position="41"/>
        <end position="65"/>
    </location>
</feature>
<sequence>MKTDTIFDIVTLIITFAYVVTCIILMTFISKYKENEFNRLWRTRIFLVVLTLLQALVSGLTNLKWYPRQFNNVKNKAASCTISTYLHQMVIFPLFLGIITHLLQCASNAKLIKDNRPNLKVIRKSFFYAVFPIVAGIVNLVLAGFRHDIVFFISYDENEATCVESSYYQVIQIVFIIALLIILIRSNKKVNSTVLNVHHQKRVKQIPFLYIPFIIVCALTLAEPYVGKEVQIAFRFIDYILTTFFMFILLHFLVIRPIKDASKSPLTRGHITKRHGIIESPINEEAYDDENLADEENTNSADDLDNLSV</sequence>
<feature type="transmembrane region" description="Helical" evidence="1">
    <location>
        <begin position="85"/>
        <end position="105"/>
    </location>
</feature>
<dbReference type="RefSeq" id="XP_068355230.1">
    <property type="nucleotide sequence ID" value="XM_068493584.1"/>
</dbReference>
<organism evidence="2 3">
    <name type="scientific">Tritrichomonas foetus</name>
    <dbReference type="NCBI Taxonomy" id="1144522"/>
    <lineage>
        <taxon>Eukaryota</taxon>
        <taxon>Metamonada</taxon>
        <taxon>Parabasalia</taxon>
        <taxon>Tritrichomonadida</taxon>
        <taxon>Tritrichomonadidae</taxon>
        <taxon>Tritrichomonas</taxon>
    </lineage>
</organism>
<dbReference type="VEuPathDB" id="TrichDB:TRFO_07283"/>
<gene>
    <name evidence="2" type="ORF">TRFO_07283</name>
</gene>
<protein>
    <submittedName>
        <fullName evidence="2">Uncharacterized protein</fullName>
    </submittedName>
</protein>
<dbReference type="GeneID" id="94828288"/>
<feature type="transmembrane region" description="Helical" evidence="1">
    <location>
        <begin position="126"/>
        <end position="146"/>
    </location>
</feature>
<evidence type="ECO:0000256" key="1">
    <source>
        <dbReference type="SAM" id="Phobius"/>
    </source>
</evidence>
<dbReference type="Proteomes" id="UP000179807">
    <property type="component" value="Unassembled WGS sequence"/>
</dbReference>
<comment type="caution">
    <text evidence="2">The sequence shown here is derived from an EMBL/GenBank/DDBJ whole genome shotgun (WGS) entry which is preliminary data.</text>
</comment>
<accession>A0A1J4JX31</accession>
<keyword evidence="1" id="KW-0472">Membrane</keyword>
<feature type="transmembrane region" description="Helical" evidence="1">
    <location>
        <begin position="232"/>
        <end position="255"/>
    </location>
</feature>
<keyword evidence="1" id="KW-0812">Transmembrane</keyword>
<keyword evidence="1" id="KW-1133">Transmembrane helix</keyword>
<feature type="transmembrane region" description="Helical" evidence="1">
    <location>
        <begin position="6"/>
        <end position="29"/>
    </location>
</feature>
<evidence type="ECO:0000313" key="2">
    <source>
        <dbReference type="EMBL" id="OHT02094.1"/>
    </source>
</evidence>
<name>A0A1J4JX31_9EUKA</name>
<dbReference type="EMBL" id="MLAK01000882">
    <property type="protein sequence ID" value="OHT02094.1"/>
    <property type="molecule type" value="Genomic_DNA"/>
</dbReference>
<reference evidence="2" key="1">
    <citation type="submission" date="2016-10" db="EMBL/GenBank/DDBJ databases">
        <authorList>
            <person name="Benchimol M."/>
            <person name="Almeida L.G."/>
            <person name="Vasconcelos A.T."/>
            <person name="Perreira-Neves A."/>
            <person name="Rosa I.A."/>
            <person name="Tasca T."/>
            <person name="Bogo M.R."/>
            <person name="de Souza W."/>
        </authorList>
    </citation>
    <scope>NUCLEOTIDE SEQUENCE [LARGE SCALE GENOMIC DNA]</scope>
    <source>
        <strain evidence="2">K</strain>
    </source>
</reference>
<dbReference type="OrthoDB" id="10633418at2759"/>